<proteinExistence type="predicted"/>
<dbReference type="PANTHER" id="PTHR31290:SF5">
    <property type="entry name" value="UV-DAMAGE ENDONUCLEASE"/>
    <property type="match status" value="1"/>
</dbReference>
<gene>
    <name evidence="4" type="primary">uve1</name>
    <name evidence="4" type="ORF">SOMG_01216</name>
</gene>
<protein>
    <submittedName>
        <fullName evidence="4">Endonuclease Uve1</fullName>
    </submittedName>
</protein>
<feature type="region of interest" description="Disordered" evidence="3">
    <location>
        <begin position="543"/>
        <end position="571"/>
    </location>
</feature>
<evidence type="ECO:0000256" key="3">
    <source>
        <dbReference type="SAM" id="MobiDB-lite"/>
    </source>
</evidence>
<dbReference type="Pfam" id="PF03851">
    <property type="entry name" value="UvdE"/>
    <property type="match status" value="1"/>
</dbReference>
<keyword evidence="4" id="KW-0255">Endonuclease</keyword>
<evidence type="ECO:0000256" key="1">
    <source>
        <dbReference type="ARBA" id="ARBA00022763"/>
    </source>
</evidence>
<dbReference type="GO" id="GO:0005739">
    <property type="term" value="C:mitochondrion"/>
    <property type="evidence" value="ECO:0007669"/>
    <property type="project" value="TreeGrafter"/>
</dbReference>
<keyword evidence="5" id="KW-1185">Reference proteome</keyword>
<evidence type="ECO:0000313" key="5">
    <source>
        <dbReference type="Proteomes" id="UP001212411"/>
    </source>
</evidence>
<dbReference type="GO" id="GO:0005634">
    <property type="term" value="C:nucleus"/>
    <property type="evidence" value="ECO:0007669"/>
    <property type="project" value="TreeGrafter"/>
</dbReference>
<feature type="compositionally biased region" description="Basic and acidic residues" evidence="3">
    <location>
        <begin position="550"/>
        <end position="571"/>
    </location>
</feature>
<sequence length="571" mass="65498">MLRRLHEFHSYRSLVWNFIYYKRIMPRRQTTKRTKGQSYESTDTSLPNAHIQSVALELETSRQRYQVSINDSSENRTSSLPDSETSPLVESAMPGLRRSRRGKKPVDYRTESDTDPEDENLPLSKSEVKAYISEDSEASVVNGTDSSASDLDDDKTLLSKSNSKQKRSTPSRRKRSKIDSPEESFEEPEVPRPIFDCPEKPLPWKGRLGYACQNTVLRLSKENAFCSRTCRIATIQKESLQFAKDLGVKNTQDLAALIEWNNRFGIHFMRVSSDLFPFASHGTYGYSLEYADSYLQAAGELANKYNHRLSTHPGQYTQIASPKVSVIENAIRDLCYHEELLSRMKLNEQLNRDAVIILHLGGSFEGKEETLARFRENYARLSEAVKRRLVLENDDVTWSVQDLLPLCQELNIPMVLDWHHHNVVPGTLREGSLDLMPLLPAIRETWTRKGITQKQHYSESVSPLAISAMKRRGHSDRVYSLPPCEPDMDLMIEAKEKEQAIFELSKVYNLDNPSCPKEIEGPDFDVLNEGYYPPGAERRLIARKQRKKKAENNKEEAKDDKELQMKDESDT</sequence>
<dbReference type="GO" id="GO:0043504">
    <property type="term" value="P:mitochondrial DNA repair"/>
    <property type="evidence" value="ECO:0007669"/>
    <property type="project" value="TreeGrafter"/>
</dbReference>
<reference evidence="4 5" key="1">
    <citation type="journal article" date="2023" name="G3 (Bethesda)">
        <title>A high-quality reference genome for the fission yeast Schizosaccharomyces osmophilus.</title>
        <authorList>
            <person name="Jia G.S."/>
            <person name="Zhang W.C."/>
            <person name="Liang Y."/>
            <person name="Liu X.H."/>
            <person name="Rhind N."/>
            <person name="Pidoux A."/>
            <person name="Brysch-Herzberg M."/>
            <person name="Du L.L."/>
        </authorList>
    </citation>
    <scope>NUCLEOTIDE SEQUENCE [LARGE SCALE GENOMIC DNA]</scope>
    <source>
        <strain evidence="4 5">CBS 15793</strain>
    </source>
</reference>
<evidence type="ECO:0000313" key="4">
    <source>
        <dbReference type="EMBL" id="WBW71614.1"/>
    </source>
</evidence>
<dbReference type="RefSeq" id="XP_056035857.1">
    <property type="nucleotide sequence ID" value="XM_056180009.1"/>
</dbReference>
<feature type="compositionally biased region" description="Polar residues" evidence="3">
    <location>
        <begin position="67"/>
        <end position="88"/>
    </location>
</feature>
<dbReference type="PANTHER" id="PTHR31290">
    <property type="entry name" value="UV-DAMAGE ENDONUCLEASE"/>
    <property type="match status" value="1"/>
</dbReference>
<dbReference type="GO" id="GO:0009411">
    <property type="term" value="P:response to UV"/>
    <property type="evidence" value="ECO:0007669"/>
    <property type="project" value="InterPro"/>
</dbReference>
<feature type="compositionally biased region" description="Basic residues" evidence="3">
    <location>
        <begin position="163"/>
        <end position="176"/>
    </location>
</feature>
<dbReference type="GO" id="GO:0006289">
    <property type="term" value="P:nucleotide-excision repair"/>
    <property type="evidence" value="ECO:0007669"/>
    <property type="project" value="InterPro"/>
</dbReference>
<keyword evidence="4" id="KW-0378">Hydrolase</keyword>
<keyword evidence="2" id="KW-0234">DNA repair</keyword>
<feature type="region of interest" description="Disordered" evidence="3">
    <location>
        <begin position="67"/>
        <end position="192"/>
    </location>
</feature>
<dbReference type="Proteomes" id="UP001212411">
    <property type="component" value="Chromosome 1"/>
</dbReference>
<keyword evidence="4" id="KW-0540">Nuclease</keyword>
<dbReference type="KEGG" id="som:SOMG_01216"/>
<keyword evidence="1" id="KW-0227">DNA damage</keyword>
<accession>A0AAF0AV65</accession>
<evidence type="ECO:0000256" key="2">
    <source>
        <dbReference type="ARBA" id="ARBA00023204"/>
    </source>
</evidence>
<dbReference type="EMBL" id="CP115611">
    <property type="protein sequence ID" value="WBW71614.1"/>
    <property type="molecule type" value="Genomic_DNA"/>
</dbReference>
<dbReference type="NCBIfam" id="TIGR00629">
    <property type="entry name" value="uvde"/>
    <property type="match status" value="1"/>
</dbReference>
<dbReference type="Gene3D" id="3.20.20.150">
    <property type="entry name" value="Divalent-metal-dependent TIM barrel enzymes"/>
    <property type="match status" value="1"/>
</dbReference>
<dbReference type="InterPro" id="IPR004601">
    <property type="entry name" value="UvdE"/>
</dbReference>
<dbReference type="AlphaFoldDB" id="A0AAF0AV65"/>
<dbReference type="GeneID" id="80874698"/>
<organism evidence="4 5">
    <name type="scientific">Schizosaccharomyces osmophilus</name>
    <dbReference type="NCBI Taxonomy" id="2545709"/>
    <lineage>
        <taxon>Eukaryota</taxon>
        <taxon>Fungi</taxon>
        <taxon>Dikarya</taxon>
        <taxon>Ascomycota</taxon>
        <taxon>Taphrinomycotina</taxon>
        <taxon>Schizosaccharomycetes</taxon>
        <taxon>Schizosaccharomycetales</taxon>
        <taxon>Schizosaccharomycetaceae</taxon>
        <taxon>Schizosaccharomyces</taxon>
    </lineage>
</organism>
<dbReference type="GO" id="GO:0004519">
    <property type="term" value="F:endonuclease activity"/>
    <property type="evidence" value="ECO:0007669"/>
    <property type="project" value="UniProtKB-KW"/>
</dbReference>
<name>A0AAF0AV65_9SCHI</name>